<evidence type="ECO:0000256" key="1">
    <source>
        <dbReference type="PROSITE-ProRule" id="PRU00206"/>
    </source>
</evidence>
<protein>
    <recommendedName>
        <fullName evidence="5">TNFR-Cys domain-containing protein</fullName>
    </recommendedName>
</protein>
<keyword evidence="3" id="KW-1133">Transmembrane helix</keyword>
<evidence type="ECO:0000313" key="7">
    <source>
        <dbReference type="Proteomes" id="UP001347796"/>
    </source>
</evidence>
<evidence type="ECO:0000256" key="2">
    <source>
        <dbReference type="SAM" id="MobiDB-lite"/>
    </source>
</evidence>
<dbReference type="SMART" id="SM00208">
    <property type="entry name" value="TNFR"/>
    <property type="match status" value="1"/>
</dbReference>
<dbReference type="PROSITE" id="PS00652">
    <property type="entry name" value="TNFR_NGFR_1"/>
    <property type="match status" value="1"/>
</dbReference>
<feature type="transmembrane region" description="Helical" evidence="3">
    <location>
        <begin position="108"/>
        <end position="131"/>
    </location>
</feature>
<evidence type="ECO:0000259" key="5">
    <source>
        <dbReference type="PROSITE" id="PS50050"/>
    </source>
</evidence>
<dbReference type="Pfam" id="PF00020">
    <property type="entry name" value="TNFR_c6"/>
    <property type="match status" value="1"/>
</dbReference>
<gene>
    <name evidence="6" type="ORF">SNE40_003091</name>
</gene>
<comment type="caution">
    <text evidence="1">Lacks conserved residue(s) required for the propagation of feature annotation.</text>
</comment>
<dbReference type="Proteomes" id="UP001347796">
    <property type="component" value="Unassembled WGS sequence"/>
</dbReference>
<dbReference type="AlphaFoldDB" id="A0AAN8Q872"/>
<feature type="disulfide bond" evidence="1">
    <location>
        <begin position="42"/>
        <end position="55"/>
    </location>
</feature>
<dbReference type="PROSITE" id="PS50050">
    <property type="entry name" value="TNFR_NGFR_2"/>
    <property type="match status" value="1"/>
</dbReference>
<keyword evidence="4" id="KW-0732">Signal</keyword>
<dbReference type="InterPro" id="IPR001368">
    <property type="entry name" value="TNFR/NGFR_Cys_rich_reg"/>
</dbReference>
<keyword evidence="3" id="KW-0472">Membrane</keyword>
<evidence type="ECO:0000313" key="6">
    <source>
        <dbReference type="EMBL" id="KAK6191387.1"/>
    </source>
</evidence>
<proteinExistence type="predicted"/>
<organism evidence="6 7">
    <name type="scientific">Patella caerulea</name>
    <name type="common">Rayed Mediterranean limpet</name>
    <dbReference type="NCBI Taxonomy" id="87958"/>
    <lineage>
        <taxon>Eukaryota</taxon>
        <taxon>Metazoa</taxon>
        <taxon>Spiralia</taxon>
        <taxon>Lophotrochozoa</taxon>
        <taxon>Mollusca</taxon>
        <taxon>Gastropoda</taxon>
        <taxon>Patellogastropoda</taxon>
        <taxon>Patelloidea</taxon>
        <taxon>Patellidae</taxon>
        <taxon>Patella</taxon>
    </lineage>
</organism>
<feature type="signal peptide" evidence="4">
    <location>
        <begin position="1"/>
        <end position="23"/>
    </location>
</feature>
<keyword evidence="3" id="KW-0812">Transmembrane</keyword>
<accession>A0AAN8Q872</accession>
<feature type="repeat" description="TNFR-Cys" evidence="1">
    <location>
        <begin position="25"/>
        <end position="63"/>
    </location>
</feature>
<keyword evidence="7" id="KW-1185">Reference proteome</keyword>
<evidence type="ECO:0000256" key="3">
    <source>
        <dbReference type="SAM" id="Phobius"/>
    </source>
</evidence>
<reference evidence="6 7" key="1">
    <citation type="submission" date="2024-01" db="EMBL/GenBank/DDBJ databases">
        <title>The genome of the rayed Mediterranean limpet Patella caerulea (Linnaeus, 1758).</title>
        <authorList>
            <person name="Anh-Thu Weber A."/>
            <person name="Halstead-Nussloch G."/>
        </authorList>
    </citation>
    <scope>NUCLEOTIDE SEQUENCE [LARGE SCALE GENOMIC DNA]</scope>
    <source>
        <strain evidence="6">AATW-2023a</strain>
        <tissue evidence="6">Whole specimen</tissue>
    </source>
</reference>
<name>A0AAN8Q872_PATCE</name>
<dbReference type="Gene3D" id="2.10.50.10">
    <property type="entry name" value="Tumor Necrosis Factor Receptor, subunit A, domain 2"/>
    <property type="match status" value="1"/>
</dbReference>
<feature type="region of interest" description="Disordered" evidence="2">
    <location>
        <begin position="216"/>
        <end position="241"/>
    </location>
</feature>
<keyword evidence="1" id="KW-1015">Disulfide bond</keyword>
<feature type="chain" id="PRO_5043051280" description="TNFR-Cys domain-containing protein" evidence="4">
    <location>
        <begin position="24"/>
        <end position="241"/>
    </location>
</feature>
<sequence>MENCTVYLTVLLIWLSAKHEVKASYCPHGEYLNAILNKCLNCSTCPDNQIFRVPCTNISDTVCGPFEEFNHFKHEDRTQVGVYLDEEPGIEVEGIPTKSSEDHYWKKLAFALIGVLCVLIIVATMVVWYACRKLHTSVQRKRADDEDSDDADNGYVVIRSIRQAPYPVTTETNGDGCLNNTTYQLLHQQRLVRPYRPKRRLLNEYADDVFESEDSAGSKSSRRVLSSIPEHTETTNNQPIV</sequence>
<feature type="disulfide bond" evidence="1">
    <location>
        <begin position="45"/>
        <end position="63"/>
    </location>
</feature>
<feature type="domain" description="TNFR-Cys" evidence="5">
    <location>
        <begin position="25"/>
        <end position="63"/>
    </location>
</feature>
<dbReference type="EMBL" id="JAZGQO010000002">
    <property type="protein sequence ID" value="KAK6191387.1"/>
    <property type="molecule type" value="Genomic_DNA"/>
</dbReference>
<comment type="caution">
    <text evidence="6">The sequence shown here is derived from an EMBL/GenBank/DDBJ whole genome shotgun (WGS) entry which is preliminary data.</text>
</comment>
<evidence type="ECO:0000256" key="4">
    <source>
        <dbReference type="SAM" id="SignalP"/>
    </source>
</evidence>